<organism evidence="1 2">
    <name type="scientific">Striga asiatica</name>
    <name type="common">Asiatic witchweed</name>
    <name type="synonym">Buchnera asiatica</name>
    <dbReference type="NCBI Taxonomy" id="4170"/>
    <lineage>
        <taxon>Eukaryota</taxon>
        <taxon>Viridiplantae</taxon>
        <taxon>Streptophyta</taxon>
        <taxon>Embryophyta</taxon>
        <taxon>Tracheophyta</taxon>
        <taxon>Spermatophyta</taxon>
        <taxon>Magnoliopsida</taxon>
        <taxon>eudicotyledons</taxon>
        <taxon>Gunneridae</taxon>
        <taxon>Pentapetalae</taxon>
        <taxon>asterids</taxon>
        <taxon>lamiids</taxon>
        <taxon>Lamiales</taxon>
        <taxon>Orobanchaceae</taxon>
        <taxon>Buchnereae</taxon>
        <taxon>Striga</taxon>
    </lineage>
</organism>
<sequence>MYSKLNRRYLLLHLSPNHIDCIFIHWGILELKVVRNASNFRPHFNPFFFGNGPELIYQVASSILSLTITGTQWLTIASNRRQEDGVSPAGWRQNFDERICSAHKVPKRKGRDHKDAIVQKNRSYNILCQTRNFHYATKIRNNEYGSINFIPIMSESIGMMHRNHMVSPIRPSPYLPSTGAWIPRQLRQLIGRIV</sequence>
<dbReference type="AlphaFoldDB" id="A0A5A7RGR4"/>
<gene>
    <name evidence="1" type="ORF">STAS_34144</name>
</gene>
<name>A0A5A7RGR4_STRAF</name>
<proteinExistence type="predicted"/>
<keyword evidence="1" id="KW-0762">Sugar transport</keyword>
<protein>
    <submittedName>
        <fullName evidence="1">Nucleotide-sugar transporter family protein</fullName>
    </submittedName>
</protein>
<keyword evidence="1" id="KW-0813">Transport</keyword>
<accession>A0A5A7RGR4</accession>
<keyword evidence="2" id="KW-1185">Reference proteome</keyword>
<evidence type="ECO:0000313" key="1">
    <source>
        <dbReference type="EMBL" id="GER56417.1"/>
    </source>
</evidence>
<dbReference type="Proteomes" id="UP000325081">
    <property type="component" value="Unassembled WGS sequence"/>
</dbReference>
<evidence type="ECO:0000313" key="2">
    <source>
        <dbReference type="Proteomes" id="UP000325081"/>
    </source>
</evidence>
<reference evidence="2" key="1">
    <citation type="journal article" date="2019" name="Curr. Biol.">
        <title>Genome Sequence of Striga asiatica Provides Insight into the Evolution of Plant Parasitism.</title>
        <authorList>
            <person name="Yoshida S."/>
            <person name="Kim S."/>
            <person name="Wafula E.K."/>
            <person name="Tanskanen J."/>
            <person name="Kim Y.M."/>
            <person name="Honaas L."/>
            <person name="Yang Z."/>
            <person name="Spallek T."/>
            <person name="Conn C.E."/>
            <person name="Ichihashi Y."/>
            <person name="Cheong K."/>
            <person name="Cui S."/>
            <person name="Der J.P."/>
            <person name="Gundlach H."/>
            <person name="Jiao Y."/>
            <person name="Hori C."/>
            <person name="Ishida J.K."/>
            <person name="Kasahara H."/>
            <person name="Kiba T."/>
            <person name="Kim M.S."/>
            <person name="Koo N."/>
            <person name="Laohavisit A."/>
            <person name="Lee Y.H."/>
            <person name="Lumba S."/>
            <person name="McCourt P."/>
            <person name="Mortimer J.C."/>
            <person name="Mutuku J.M."/>
            <person name="Nomura T."/>
            <person name="Sasaki-Sekimoto Y."/>
            <person name="Seto Y."/>
            <person name="Wang Y."/>
            <person name="Wakatake T."/>
            <person name="Sakakibara H."/>
            <person name="Demura T."/>
            <person name="Yamaguchi S."/>
            <person name="Yoneyama K."/>
            <person name="Manabe R.I."/>
            <person name="Nelson D.C."/>
            <person name="Schulman A.H."/>
            <person name="Timko M.P."/>
            <person name="dePamphilis C.W."/>
            <person name="Choi D."/>
            <person name="Shirasu K."/>
        </authorList>
    </citation>
    <scope>NUCLEOTIDE SEQUENCE [LARGE SCALE GENOMIC DNA]</scope>
    <source>
        <strain evidence="2">cv. UVA1</strain>
    </source>
</reference>
<dbReference type="EMBL" id="BKCP01012736">
    <property type="protein sequence ID" value="GER56417.1"/>
    <property type="molecule type" value="Genomic_DNA"/>
</dbReference>
<comment type="caution">
    <text evidence="1">The sequence shown here is derived from an EMBL/GenBank/DDBJ whole genome shotgun (WGS) entry which is preliminary data.</text>
</comment>